<gene>
    <name evidence="2" type="ORF">QQ020_32905</name>
</gene>
<comment type="caution">
    <text evidence="2">The sequence shown here is derived from an EMBL/GenBank/DDBJ whole genome shotgun (WGS) entry which is preliminary data.</text>
</comment>
<dbReference type="Gene3D" id="3.30.70.360">
    <property type="match status" value="1"/>
</dbReference>
<dbReference type="PANTHER" id="PTHR11014:SF63">
    <property type="entry name" value="METALLOPEPTIDASE, PUTATIVE (AFU_ORTHOLOGUE AFUA_6G09600)-RELATED"/>
    <property type="match status" value="1"/>
</dbReference>
<dbReference type="Pfam" id="PF01546">
    <property type="entry name" value="Peptidase_M20"/>
    <property type="match status" value="1"/>
</dbReference>
<sequence length="433" mass="48143">MNPKNRWKQLALTTQILFCGLVGFAQNSSGESSIHKVLQQRVDEVFDSLVKIRRDFHVYPELSGQEKRTSKKIEAYLLSLGFEVKTNVGGYGVVGILKGDKQGRQIAWRADIDAMPSDIPDVVDFKSKTEGVRHICGHDVHTTVGLGIANVLASQKENLKGTVYFIFQPSEENYQGAKAMIDDGLFDWMKPEEIYALHVTAFPAGFIAVRSQNPFSHTNHVKVSFKASNDNASRINFTKKIIGSFQNVEPDGPFWNLANLGDPQLGLSSPETIYKNYFTIPTDFVVKETENELLISTAVNSSNQKQLDSFLISLRKKLTESAYADDLISVTYSYEKATVMNDELLTQKTSKIIADIYGASKVIPLYGTVPGDIGDDFAYFQNTIPGVYFLLGGSDFERGVIADPHSPNFAVDEGCIKTGVQFFSSMIMERLNH</sequence>
<accession>A0ABT8LJ03</accession>
<dbReference type="Gene3D" id="3.40.630.10">
    <property type="entry name" value="Zn peptidases"/>
    <property type="match status" value="2"/>
</dbReference>
<dbReference type="SUPFAM" id="SSF53187">
    <property type="entry name" value="Zn-dependent exopeptidases"/>
    <property type="match status" value="1"/>
</dbReference>
<reference evidence="2" key="1">
    <citation type="submission" date="2023-06" db="EMBL/GenBank/DDBJ databases">
        <title>Genomic of Agaribacillus aureum.</title>
        <authorList>
            <person name="Wang G."/>
        </authorList>
    </citation>
    <scope>NUCLEOTIDE SEQUENCE</scope>
    <source>
        <strain evidence="2">BMA12</strain>
    </source>
</reference>
<dbReference type="InterPro" id="IPR017439">
    <property type="entry name" value="Amidohydrolase"/>
</dbReference>
<evidence type="ECO:0000256" key="1">
    <source>
        <dbReference type="ARBA" id="ARBA00022801"/>
    </source>
</evidence>
<keyword evidence="3" id="KW-1185">Reference proteome</keyword>
<evidence type="ECO:0000313" key="2">
    <source>
        <dbReference type="EMBL" id="MDN5216917.1"/>
    </source>
</evidence>
<dbReference type="RefSeq" id="WP_346762255.1">
    <property type="nucleotide sequence ID" value="NZ_JAUJEB010000012.1"/>
</dbReference>
<dbReference type="PIRSF" id="PIRSF005962">
    <property type="entry name" value="Pept_M20D_amidohydro"/>
    <property type="match status" value="1"/>
</dbReference>
<keyword evidence="1" id="KW-0378">Hydrolase</keyword>
<dbReference type="PANTHER" id="PTHR11014">
    <property type="entry name" value="PEPTIDASE M20 FAMILY MEMBER"/>
    <property type="match status" value="1"/>
</dbReference>
<dbReference type="NCBIfam" id="TIGR01891">
    <property type="entry name" value="amidohydrolases"/>
    <property type="match status" value="1"/>
</dbReference>
<evidence type="ECO:0000313" key="3">
    <source>
        <dbReference type="Proteomes" id="UP001172083"/>
    </source>
</evidence>
<dbReference type="Proteomes" id="UP001172083">
    <property type="component" value="Unassembled WGS sequence"/>
</dbReference>
<name>A0ABT8LJ03_9BACT</name>
<organism evidence="2 3">
    <name type="scientific">Agaribacillus aureus</name>
    <dbReference type="NCBI Taxonomy" id="3051825"/>
    <lineage>
        <taxon>Bacteria</taxon>
        <taxon>Pseudomonadati</taxon>
        <taxon>Bacteroidota</taxon>
        <taxon>Cytophagia</taxon>
        <taxon>Cytophagales</taxon>
        <taxon>Splendidivirgaceae</taxon>
        <taxon>Agaribacillus</taxon>
    </lineage>
</organism>
<dbReference type="EMBL" id="JAUJEB010000012">
    <property type="protein sequence ID" value="MDN5216917.1"/>
    <property type="molecule type" value="Genomic_DNA"/>
</dbReference>
<dbReference type="InterPro" id="IPR002933">
    <property type="entry name" value="Peptidase_M20"/>
</dbReference>
<proteinExistence type="predicted"/>
<protein>
    <submittedName>
        <fullName evidence="2">Amidohydrolase</fullName>
    </submittedName>
</protein>